<evidence type="ECO:0000256" key="5">
    <source>
        <dbReference type="ARBA" id="ARBA00022729"/>
    </source>
</evidence>
<accession>A0ABQ7S4S8</accession>
<evidence type="ECO:0000256" key="10">
    <source>
        <dbReference type="SAM" id="Phobius"/>
    </source>
</evidence>
<dbReference type="Proteomes" id="UP000825002">
    <property type="component" value="Unassembled WGS sequence"/>
</dbReference>
<evidence type="ECO:0000256" key="8">
    <source>
        <dbReference type="RuleBase" id="RU003827"/>
    </source>
</evidence>
<keyword evidence="9" id="KW-0175">Coiled coil</keyword>
<proteinExistence type="inferred from homology"/>
<protein>
    <submittedName>
        <fullName evidence="13">Transmembrane emp24 domain-containing protein 10</fullName>
    </submittedName>
</protein>
<organism evidence="13 14">
    <name type="scientific">Fragariocoptes setiger</name>
    <dbReference type="NCBI Taxonomy" id="1670756"/>
    <lineage>
        <taxon>Eukaryota</taxon>
        <taxon>Metazoa</taxon>
        <taxon>Ecdysozoa</taxon>
        <taxon>Arthropoda</taxon>
        <taxon>Chelicerata</taxon>
        <taxon>Arachnida</taxon>
        <taxon>Acari</taxon>
        <taxon>Acariformes</taxon>
        <taxon>Trombidiformes</taxon>
        <taxon>Prostigmata</taxon>
        <taxon>Eupodina</taxon>
        <taxon>Eriophyoidea</taxon>
        <taxon>Phytoptidae</taxon>
        <taxon>Fragariocoptes</taxon>
    </lineage>
</organism>
<dbReference type="InterPro" id="IPR015720">
    <property type="entry name" value="Emp24-like"/>
</dbReference>
<sequence length="208" mass="23964">MHRIYLLLLVIITIAYVECIRFKLQPHTKRCVKEEMRKDVLAVGEYEVSAADGTTVDFQITDSRGHTALMRDNIDKGKFAVTSDEDDLYDYCFAYSSASSHVQPNLIPREVYLDTKVGVEAKHIDDKASTDKLQQLEAELTKLEDLTNSIIADFAYMKKREAEMRDTNDSTSARVSWQCFTSIIVFIVVATWQILYLRQFFKSRKLID</sequence>
<evidence type="ECO:0000256" key="2">
    <source>
        <dbReference type="ARBA" id="ARBA00007104"/>
    </source>
</evidence>
<feature type="transmembrane region" description="Helical" evidence="10">
    <location>
        <begin position="175"/>
        <end position="197"/>
    </location>
</feature>
<evidence type="ECO:0000313" key="13">
    <source>
        <dbReference type="EMBL" id="KAG9508420.1"/>
    </source>
</evidence>
<keyword evidence="14" id="KW-1185">Reference proteome</keyword>
<keyword evidence="3" id="KW-0217">Developmental protein</keyword>
<keyword evidence="6 10" id="KW-1133">Transmembrane helix</keyword>
<evidence type="ECO:0000259" key="12">
    <source>
        <dbReference type="PROSITE" id="PS50866"/>
    </source>
</evidence>
<evidence type="ECO:0000256" key="6">
    <source>
        <dbReference type="ARBA" id="ARBA00022989"/>
    </source>
</evidence>
<feature type="domain" description="GOLD" evidence="12">
    <location>
        <begin position="29"/>
        <end position="117"/>
    </location>
</feature>
<keyword evidence="4 8" id="KW-0812">Transmembrane</keyword>
<feature type="signal peptide" evidence="11">
    <location>
        <begin position="1"/>
        <end position="19"/>
    </location>
</feature>
<gene>
    <name evidence="13" type="primary">tmed10</name>
    <name evidence="13" type="ORF">GZH46_03087</name>
</gene>
<reference evidence="13 14" key="1">
    <citation type="submission" date="2020-10" db="EMBL/GenBank/DDBJ databases">
        <authorList>
            <person name="Klimov P.B."/>
            <person name="Dyachkov S.M."/>
            <person name="Chetverikov P.E."/>
        </authorList>
    </citation>
    <scope>NUCLEOTIDE SEQUENCE [LARGE SCALE GENOMIC DNA]</scope>
    <source>
        <strain evidence="13">BMOC 18-1129-001#AD2665</strain>
        <tissue evidence="13">Entire mites</tissue>
    </source>
</reference>
<name>A0ABQ7S4S8_9ACAR</name>
<evidence type="ECO:0000256" key="4">
    <source>
        <dbReference type="ARBA" id="ARBA00022692"/>
    </source>
</evidence>
<evidence type="ECO:0000256" key="9">
    <source>
        <dbReference type="SAM" id="Coils"/>
    </source>
</evidence>
<comment type="subcellular location">
    <subcellularLocation>
        <location evidence="1 8">Membrane</location>
        <topology evidence="1 8">Single-pass type I membrane protein</topology>
    </subcellularLocation>
</comment>
<dbReference type="PANTHER" id="PTHR22811">
    <property type="entry name" value="TRANSMEMBRANE EMP24 DOMAIN-CONTAINING PROTEIN"/>
    <property type="match status" value="1"/>
</dbReference>
<dbReference type="Pfam" id="PF01105">
    <property type="entry name" value="EMP24_GP25L"/>
    <property type="match status" value="1"/>
</dbReference>
<feature type="non-terminal residue" evidence="13">
    <location>
        <position position="1"/>
    </location>
</feature>
<feature type="chain" id="PRO_5046457361" evidence="11">
    <location>
        <begin position="20"/>
        <end position="208"/>
    </location>
</feature>
<dbReference type="InterPro" id="IPR009038">
    <property type="entry name" value="GOLD_dom"/>
</dbReference>
<evidence type="ECO:0000256" key="7">
    <source>
        <dbReference type="ARBA" id="ARBA00023136"/>
    </source>
</evidence>
<dbReference type="PROSITE" id="PS50866">
    <property type="entry name" value="GOLD"/>
    <property type="match status" value="1"/>
</dbReference>
<evidence type="ECO:0000256" key="11">
    <source>
        <dbReference type="SAM" id="SignalP"/>
    </source>
</evidence>
<keyword evidence="5 11" id="KW-0732">Signal</keyword>
<evidence type="ECO:0000256" key="3">
    <source>
        <dbReference type="ARBA" id="ARBA00022473"/>
    </source>
</evidence>
<comment type="similarity">
    <text evidence="2 8">Belongs to the EMP24/GP25L family.</text>
</comment>
<feature type="coiled-coil region" evidence="9">
    <location>
        <begin position="126"/>
        <end position="153"/>
    </location>
</feature>
<keyword evidence="7 10" id="KW-0472">Membrane</keyword>
<evidence type="ECO:0000256" key="1">
    <source>
        <dbReference type="ARBA" id="ARBA00004479"/>
    </source>
</evidence>
<comment type="caution">
    <text evidence="13">The sequence shown here is derived from an EMBL/GenBank/DDBJ whole genome shotgun (WGS) entry which is preliminary data.</text>
</comment>
<dbReference type="EMBL" id="JAIFTH010002153">
    <property type="protein sequence ID" value="KAG9508420.1"/>
    <property type="molecule type" value="Genomic_DNA"/>
</dbReference>
<evidence type="ECO:0000313" key="14">
    <source>
        <dbReference type="Proteomes" id="UP000825002"/>
    </source>
</evidence>
<dbReference type="SMART" id="SM01190">
    <property type="entry name" value="EMP24_GP25L"/>
    <property type="match status" value="1"/>
</dbReference>